<dbReference type="Proteomes" id="UP000663870">
    <property type="component" value="Unassembled WGS sequence"/>
</dbReference>
<gene>
    <name evidence="1" type="ORF">JXQ802_LOCUS5434</name>
    <name evidence="2" type="ORF">JXQ802_LOCUS5496</name>
    <name evidence="3" type="ORF">PYM288_LOCUS6268</name>
</gene>
<evidence type="ECO:0000313" key="2">
    <source>
        <dbReference type="EMBL" id="CAF0827036.1"/>
    </source>
</evidence>
<name>A0A813UFG2_9BILA</name>
<protein>
    <submittedName>
        <fullName evidence="1">Uncharacterized protein</fullName>
    </submittedName>
</protein>
<sequence>MTLSVNDFSRYDQIGHFPGWKDLNGTTKNFQNQHVIIFEEDLCQLVKRLKQLVYLNIYGRIRYEKVESYRLMVQRRFPNSRFDIEISRFRLWR</sequence>
<reference evidence="1" key="1">
    <citation type="submission" date="2021-02" db="EMBL/GenBank/DDBJ databases">
        <authorList>
            <person name="Nowell W R."/>
        </authorList>
    </citation>
    <scope>NUCLEOTIDE SEQUENCE</scope>
</reference>
<dbReference type="EMBL" id="CAJNOL010000081">
    <property type="protein sequence ID" value="CAF0825724.1"/>
    <property type="molecule type" value="Genomic_DNA"/>
</dbReference>
<proteinExistence type="predicted"/>
<organism evidence="1 4">
    <name type="scientific">Rotaria sordida</name>
    <dbReference type="NCBI Taxonomy" id="392033"/>
    <lineage>
        <taxon>Eukaryota</taxon>
        <taxon>Metazoa</taxon>
        <taxon>Spiralia</taxon>
        <taxon>Gnathifera</taxon>
        <taxon>Rotifera</taxon>
        <taxon>Eurotatoria</taxon>
        <taxon>Bdelloidea</taxon>
        <taxon>Philodinida</taxon>
        <taxon>Philodinidae</taxon>
        <taxon>Rotaria</taxon>
    </lineage>
</organism>
<dbReference type="Proteomes" id="UP000663854">
    <property type="component" value="Unassembled WGS sequence"/>
</dbReference>
<dbReference type="EMBL" id="CAJNOH010000069">
    <property type="protein sequence ID" value="CAF0834802.1"/>
    <property type="molecule type" value="Genomic_DNA"/>
</dbReference>
<comment type="caution">
    <text evidence="1">The sequence shown here is derived from an EMBL/GenBank/DDBJ whole genome shotgun (WGS) entry which is preliminary data.</text>
</comment>
<dbReference type="EMBL" id="CAJNOL010000082">
    <property type="protein sequence ID" value="CAF0827036.1"/>
    <property type="molecule type" value="Genomic_DNA"/>
</dbReference>
<keyword evidence="4" id="KW-1185">Reference proteome</keyword>
<evidence type="ECO:0000313" key="4">
    <source>
        <dbReference type="Proteomes" id="UP000663870"/>
    </source>
</evidence>
<dbReference type="AlphaFoldDB" id="A0A813UFG2"/>
<accession>A0A813UFG2</accession>
<evidence type="ECO:0000313" key="3">
    <source>
        <dbReference type="EMBL" id="CAF0834802.1"/>
    </source>
</evidence>
<evidence type="ECO:0000313" key="1">
    <source>
        <dbReference type="EMBL" id="CAF0825724.1"/>
    </source>
</evidence>